<feature type="signal peptide" evidence="3">
    <location>
        <begin position="1"/>
        <end position="26"/>
    </location>
</feature>
<evidence type="ECO:0000313" key="6">
    <source>
        <dbReference type="Proteomes" id="UP000014760"/>
    </source>
</evidence>
<proteinExistence type="predicted"/>
<feature type="compositionally biased region" description="Polar residues" evidence="1">
    <location>
        <begin position="192"/>
        <end position="202"/>
    </location>
</feature>
<accession>R7TVB4</accession>
<dbReference type="EMBL" id="AMQN01002153">
    <property type="status" value="NOT_ANNOTATED_CDS"/>
    <property type="molecule type" value="Genomic_DNA"/>
</dbReference>
<feature type="transmembrane region" description="Helical" evidence="2">
    <location>
        <begin position="100"/>
        <end position="121"/>
    </location>
</feature>
<reference evidence="4 6" key="2">
    <citation type="journal article" date="2013" name="Nature">
        <title>Insights into bilaterian evolution from three spiralian genomes.</title>
        <authorList>
            <person name="Simakov O."/>
            <person name="Marletaz F."/>
            <person name="Cho S.J."/>
            <person name="Edsinger-Gonzales E."/>
            <person name="Havlak P."/>
            <person name="Hellsten U."/>
            <person name="Kuo D.H."/>
            <person name="Larsson T."/>
            <person name="Lv J."/>
            <person name="Arendt D."/>
            <person name="Savage R."/>
            <person name="Osoegawa K."/>
            <person name="de Jong P."/>
            <person name="Grimwood J."/>
            <person name="Chapman J.A."/>
            <person name="Shapiro H."/>
            <person name="Aerts A."/>
            <person name="Otillar R.P."/>
            <person name="Terry A.Y."/>
            <person name="Boore J.L."/>
            <person name="Grigoriev I.V."/>
            <person name="Lindberg D.R."/>
            <person name="Seaver E.C."/>
            <person name="Weisblat D.A."/>
            <person name="Putnam N.H."/>
            <person name="Rokhsar D.S."/>
        </authorList>
    </citation>
    <scope>NUCLEOTIDE SEQUENCE</scope>
    <source>
        <strain evidence="4 6">I ESC-2004</strain>
    </source>
</reference>
<keyword evidence="2" id="KW-0472">Membrane</keyword>
<protein>
    <submittedName>
        <fullName evidence="4 5">Uncharacterized protein</fullName>
    </submittedName>
</protein>
<gene>
    <name evidence="4" type="ORF">CAPTEDRAFT_210204</name>
</gene>
<sequence>MFADMDLINAISAVAVCVLVTSSVSATRLFGEGGCGEDSANCSVLHPSRSPSEHDQRSRFEIFAGGGKDAYDHDSTGGPPHNSHDPYEKGEGKMWLVPPFLIGACSVILIYIVVHCLYLHCYAKRKMQHMQPTLVFSDDGSNSSLQAFTPYVKYDASFGQTELLVCRHSFEDTRRKSSHLQLPFFKHNKPRLSTSSAGSVLESTPPVEGEEPARNTRGRASICLVPVGRKSSSKEEWLPLQSFMCQGNMLNVSTQPPSSCPRCGCSKKDDCPEEGTSSGTLKQSNK</sequence>
<keyword evidence="3" id="KW-0732">Signal</keyword>
<feature type="region of interest" description="Disordered" evidence="1">
    <location>
        <begin position="254"/>
        <end position="286"/>
    </location>
</feature>
<evidence type="ECO:0000256" key="1">
    <source>
        <dbReference type="SAM" id="MobiDB-lite"/>
    </source>
</evidence>
<dbReference type="EnsemblMetazoa" id="CapteT210204">
    <property type="protein sequence ID" value="CapteP210204"/>
    <property type="gene ID" value="CapteG210204"/>
</dbReference>
<evidence type="ECO:0000313" key="4">
    <source>
        <dbReference type="EMBL" id="ELT97803.1"/>
    </source>
</evidence>
<name>R7TVB4_CAPTE</name>
<evidence type="ECO:0000256" key="2">
    <source>
        <dbReference type="SAM" id="Phobius"/>
    </source>
</evidence>
<keyword evidence="2" id="KW-1133">Transmembrane helix</keyword>
<keyword evidence="6" id="KW-1185">Reference proteome</keyword>
<evidence type="ECO:0000313" key="5">
    <source>
        <dbReference type="EnsemblMetazoa" id="CapteP210204"/>
    </source>
</evidence>
<feature type="chain" id="PRO_5008787408" evidence="3">
    <location>
        <begin position="27"/>
        <end position="286"/>
    </location>
</feature>
<feature type="region of interest" description="Disordered" evidence="1">
    <location>
        <begin position="192"/>
        <end position="215"/>
    </location>
</feature>
<dbReference type="HOGENOM" id="CLU_974022_0_0_1"/>
<feature type="compositionally biased region" description="Polar residues" evidence="1">
    <location>
        <begin position="275"/>
        <end position="286"/>
    </location>
</feature>
<evidence type="ECO:0000256" key="3">
    <source>
        <dbReference type="SAM" id="SignalP"/>
    </source>
</evidence>
<dbReference type="Proteomes" id="UP000014760">
    <property type="component" value="Unassembled WGS sequence"/>
</dbReference>
<dbReference type="OrthoDB" id="10667349at2759"/>
<organism evidence="4">
    <name type="scientific">Capitella teleta</name>
    <name type="common">Polychaete worm</name>
    <dbReference type="NCBI Taxonomy" id="283909"/>
    <lineage>
        <taxon>Eukaryota</taxon>
        <taxon>Metazoa</taxon>
        <taxon>Spiralia</taxon>
        <taxon>Lophotrochozoa</taxon>
        <taxon>Annelida</taxon>
        <taxon>Polychaeta</taxon>
        <taxon>Sedentaria</taxon>
        <taxon>Scolecida</taxon>
        <taxon>Capitellidae</taxon>
        <taxon>Capitella</taxon>
    </lineage>
</organism>
<keyword evidence="2" id="KW-0812">Transmembrane</keyword>
<dbReference type="EMBL" id="KB308479">
    <property type="protein sequence ID" value="ELT97803.1"/>
    <property type="molecule type" value="Genomic_DNA"/>
</dbReference>
<dbReference type="AlphaFoldDB" id="R7TVB4"/>
<reference evidence="5" key="3">
    <citation type="submission" date="2015-06" db="UniProtKB">
        <authorList>
            <consortium name="EnsemblMetazoa"/>
        </authorList>
    </citation>
    <scope>IDENTIFICATION</scope>
</reference>
<reference evidence="6" key="1">
    <citation type="submission" date="2012-12" db="EMBL/GenBank/DDBJ databases">
        <authorList>
            <person name="Hellsten U."/>
            <person name="Grimwood J."/>
            <person name="Chapman J.A."/>
            <person name="Shapiro H."/>
            <person name="Aerts A."/>
            <person name="Otillar R.P."/>
            <person name="Terry A.Y."/>
            <person name="Boore J.L."/>
            <person name="Simakov O."/>
            <person name="Marletaz F."/>
            <person name="Cho S.-J."/>
            <person name="Edsinger-Gonzales E."/>
            <person name="Havlak P."/>
            <person name="Kuo D.-H."/>
            <person name="Larsson T."/>
            <person name="Lv J."/>
            <person name="Arendt D."/>
            <person name="Savage R."/>
            <person name="Osoegawa K."/>
            <person name="de Jong P."/>
            <person name="Lindberg D.R."/>
            <person name="Seaver E.C."/>
            <person name="Weisblat D.A."/>
            <person name="Putnam N.H."/>
            <person name="Grigoriev I.V."/>
            <person name="Rokhsar D.S."/>
        </authorList>
    </citation>
    <scope>NUCLEOTIDE SEQUENCE</scope>
    <source>
        <strain evidence="6">I ESC-2004</strain>
    </source>
</reference>